<dbReference type="STRING" id="1802685.A3C88_01465"/>
<name>A0A1F8FXA2_9BACT</name>
<comment type="caution">
    <text evidence="1">The sequence shown here is derived from an EMBL/GenBank/DDBJ whole genome shotgun (WGS) entry which is preliminary data.</text>
</comment>
<evidence type="ECO:0000313" key="2">
    <source>
        <dbReference type="Proteomes" id="UP000178117"/>
    </source>
</evidence>
<dbReference type="EMBL" id="MGJZ01000006">
    <property type="protein sequence ID" value="OGN17675.1"/>
    <property type="molecule type" value="Genomic_DNA"/>
</dbReference>
<accession>A0A1F8FXA2</accession>
<dbReference type="Proteomes" id="UP000178117">
    <property type="component" value="Unassembled WGS sequence"/>
</dbReference>
<sequence length="110" mass="12704">MNCYTREMELPPNPESFPTEAEVRALFEQLTEGEQFQERQKAEDKEGVYLWSILVKKDDGDVEYLYLRKGDYPEMVTKATEIKAVYYDTEGRIVGGTQVAEMVNGKLEII</sequence>
<proteinExistence type="predicted"/>
<protein>
    <submittedName>
        <fullName evidence="1">Uncharacterized protein</fullName>
    </submittedName>
</protein>
<reference evidence="1 2" key="1">
    <citation type="journal article" date="2016" name="Nat. Commun.">
        <title>Thousands of microbial genomes shed light on interconnected biogeochemical processes in an aquifer system.</title>
        <authorList>
            <person name="Anantharaman K."/>
            <person name="Brown C.T."/>
            <person name="Hug L.A."/>
            <person name="Sharon I."/>
            <person name="Castelle C.J."/>
            <person name="Probst A.J."/>
            <person name="Thomas B.C."/>
            <person name="Singh A."/>
            <person name="Wilkins M.J."/>
            <person name="Karaoz U."/>
            <person name="Brodie E.L."/>
            <person name="Williams K.H."/>
            <person name="Hubbard S.S."/>
            <person name="Banfield J.F."/>
        </authorList>
    </citation>
    <scope>NUCLEOTIDE SEQUENCE [LARGE SCALE GENOMIC DNA]</scope>
</reference>
<gene>
    <name evidence="1" type="ORF">A3C88_01465</name>
</gene>
<dbReference type="AlphaFoldDB" id="A0A1F8FXA2"/>
<evidence type="ECO:0000313" key="1">
    <source>
        <dbReference type="EMBL" id="OGN17675.1"/>
    </source>
</evidence>
<organism evidence="1 2">
    <name type="scientific">Candidatus Yanofskybacteria bacterium RIFCSPHIGHO2_02_FULL_50_12</name>
    <dbReference type="NCBI Taxonomy" id="1802685"/>
    <lineage>
        <taxon>Bacteria</taxon>
        <taxon>Candidatus Yanofskyibacteriota</taxon>
    </lineage>
</organism>